<accession>A0A8S1ZRF6</accession>
<dbReference type="InterPro" id="IPR045177">
    <property type="entry name" value="FDM1-5/IDN2"/>
</dbReference>
<dbReference type="EMBL" id="LR999452">
    <property type="protein sequence ID" value="CAE5964753.1"/>
    <property type="molecule type" value="Genomic_DNA"/>
</dbReference>
<keyword evidence="4" id="KW-1185">Reference proteome</keyword>
<evidence type="ECO:0000313" key="4">
    <source>
        <dbReference type="Proteomes" id="UP000682877"/>
    </source>
</evidence>
<sequence length="418" mass="49562">MKEMKATHQIKKRKMKDLNEEQRITWNEMIEELKEKNEELEDMKDTISALCVKESQSNHEIHEARLELIKELRDLAGKNSTIRVKRMGALDERPFLEACKERFTGEEATVQADMLCSKWQDNLQDPAWHPFKLLGTGENMTEVVDEEDEKLKALREEWGDDVKNSVKTALEEFNKFNPSGRYIVPELWNFRQGRKATLKEGITEMMYLIKSRKRKYPYDEEAKKKMKELNEKLEEKCSELKEVEIRNTILVIKERRSSEEIEEAREELITGLREISDDRTTIGVKRLGEIDVKPFLNVCNQRFTGDEVYFQFAMLYSKWQHNINDLSWVPFKVLEDEDGSKEFVDEEDEKLMKLRDEWGDEVKNAVKRALEEFNEFNPSDRYSVPTLWNFKQGRKATLKEGITYLLHEIKSLKRKRTE</sequence>
<dbReference type="PANTHER" id="PTHR21596:SF53">
    <property type="entry name" value="FACTOR OF DNA METHYLATION 5-RELATED"/>
    <property type="match status" value="1"/>
</dbReference>
<reference evidence="3" key="1">
    <citation type="submission" date="2021-01" db="EMBL/GenBank/DDBJ databases">
        <authorList>
            <person name="Bezrukov I."/>
        </authorList>
    </citation>
    <scope>NUCLEOTIDE SEQUENCE</scope>
</reference>
<evidence type="ECO:0000259" key="2">
    <source>
        <dbReference type="Pfam" id="PF03469"/>
    </source>
</evidence>
<feature type="domain" description="Factor of DNA methylation 1-5/IDN2" evidence="2">
    <location>
        <begin position="85"/>
        <end position="215"/>
    </location>
</feature>
<evidence type="ECO:0000313" key="3">
    <source>
        <dbReference type="EMBL" id="CAE5964753.1"/>
    </source>
</evidence>
<dbReference type="Pfam" id="PF03469">
    <property type="entry name" value="XH"/>
    <property type="match status" value="2"/>
</dbReference>
<dbReference type="InterPro" id="IPR005379">
    <property type="entry name" value="FDM1-5/IDN2_XH"/>
</dbReference>
<evidence type="ECO:0000256" key="1">
    <source>
        <dbReference type="SAM" id="Coils"/>
    </source>
</evidence>
<feature type="domain" description="Factor of DNA methylation 1-5/IDN2" evidence="2">
    <location>
        <begin position="285"/>
        <end position="415"/>
    </location>
</feature>
<dbReference type="InterPro" id="IPR018247">
    <property type="entry name" value="EF_Hand_1_Ca_BS"/>
</dbReference>
<dbReference type="AlphaFoldDB" id="A0A8S1ZRF6"/>
<gene>
    <name evidence="3" type="ORF">AARE701A_LOCUS5895</name>
</gene>
<name>A0A8S1ZRF6_ARAAE</name>
<feature type="coiled-coil region" evidence="1">
    <location>
        <begin position="1"/>
        <end position="53"/>
    </location>
</feature>
<dbReference type="GO" id="GO:0080188">
    <property type="term" value="P:gene silencing by siRNA-directed DNA methylation"/>
    <property type="evidence" value="ECO:0007669"/>
    <property type="project" value="InterPro"/>
</dbReference>
<proteinExistence type="predicted"/>
<dbReference type="PROSITE" id="PS00018">
    <property type="entry name" value="EF_HAND_1"/>
    <property type="match status" value="1"/>
</dbReference>
<dbReference type="Proteomes" id="UP000682877">
    <property type="component" value="Chromosome 2"/>
</dbReference>
<organism evidence="3 4">
    <name type="scientific">Arabidopsis arenosa</name>
    <name type="common">Sand rock-cress</name>
    <name type="synonym">Cardaminopsis arenosa</name>
    <dbReference type="NCBI Taxonomy" id="38785"/>
    <lineage>
        <taxon>Eukaryota</taxon>
        <taxon>Viridiplantae</taxon>
        <taxon>Streptophyta</taxon>
        <taxon>Embryophyta</taxon>
        <taxon>Tracheophyta</taxon>
        <taxon>Spermatophyta</taxon>
        <taxon>Magnoliopsida</taxon>
        <taxon>eudicotyledons</taxon>
        <taxon>Gunneridae</taxon>
        <taxon>Pentapetalae</taxon>
        <taxon>rosids</taxon>
        <taxon>malvids</taxon>
        <taxon>Brassicales</taxon>
        <taxon>Brassicaceae</taxon>
        <taxon>Camelineae</taxon>
        <taxon>Arabidopsis</taxon>
    </lineage>
</organism>
<dbReference type="PANTHER" id="PTHR21596">
    <property type="entry name" value="RIBONUCLEASE P SUBUNIT P38"/>
    <property type="match status" value="1"/>
</dbReference>
<keyword evidence="1" id="KW-0175">Coiled coil</keyword>
<feature type="coiled-coil region" evidence="1">
    <location>
        <begin position="219"/>
        <end position="246"/>
    </location>
</feature>
<protein>
    <recommendedName>
        <fullName evidence="2">Factor of DNA methylation 1-5/IDN2 domain-containing protein</fullName>
    </recommendedName>
</protein>